<name>A0ACC2LGQ8_PERAE</name>
<comment type="caution">
    <text evidence="1">The sequence shown here is derived from an EMBL/GenBank/DDBJ whole genome shotgun (WGS) entry which is preliminary data.</text>
</comment>
<gene>
    <name evidence="1" type="ORF">MRB53_025629</name>
</gene>
<evidence type="ECO:0000313" key="1">
    <source>
        <dbReference type="EMBL" id="KAJ8632293.1"/>
    </source>
</evidence>
<organism evidence="1 2">
    <name type="scientific">Persea americana</name>
    <name type="common">Avocado</name>
    <dbReference type="NCBI Taxonomy" id="3435"/>
    <lineage>
        <taxon>Eukaryota</taxon>
        <taxon>Viridiplantae</taxon>
        <taxon>Streptophyta</taxon>
        <taxon>Embryophyta</taxon>
        <taxon>Tracheophyta</taxon>
        <taxon>Spermatophyta</taxon>
        <taxon>Magnoliopsida</taxon>
        <taxon>Magnoliidae</taxon>
        <taxon>Laurales</taxon>
        <taxon>Lauraceae</taxon>
        <taxon>Persea</taxon>
    </lineage>
</organism>
<reference evidence="1 2" key="1">
    <citation type="journal article" date="2022" name="Hortic Res">
        <title>A haplotype resolved chromosomal level avocado genome allows analysis of novel avocado genes.</title>
        <authorList>
            <person name="Nath O."/>
            <person name="Fletcher S.J."/>
            <person name="Hayward A."/>
            <person name="Shaw L.M."/>
            <person name="Masouleh A.K."/>
            <person name="Furtado A."/>
            <person name="Henry R.J."/>
            <person name="Mitter N."/>
        </authorList>
    </citation>
    <scope>NUCLEOTIDE SEQUENCE [LARGE SCALE GENOMIC DNA]</scope>
    <source>
        <strain evidence="2">cv. Hass</strain>
    </source>
</reference>
<proteinExistence type="predicted"/>
<keyword evidence="2" id="KW-1185">Reference proteome</keyword>
<dbReference type="EMBL" id="CM056816">
    <property type="protein sequence ID" value="KAJ8632293.1"/>
    <property type="molecule type" value="Genomic_DNA"/>
</dbReference>
<evidence type="ECO:0000313" key="2">
    <source>
        <dbReference type="Proteomes" id="UP001234297"/>
    </source>
</evidence>
<dbReference type="Proteomes" id="UP001234297">
    <property type="component" value="Chromosome 8"/>
</dbReference>
<sequence>MQSPSMREASQACFHGCCPAPFLSLTEVSNPKPISSVAASRVNFINATASSLFPNSQFTNHESLPSLSEAFSSFTKTYPQYTETVECDHIRAHEYYHLSLFNRVCLDYNGYGLFSHLQHQSFMAAASSSHPPATTDLQFSAAASSSSHPPATSDAQFSFFEISYKSASLNSQVLYGGEETAIESAIRKRIMDFLNISENDYRMVFTANRASAFKLLAESYMFQSNRRLLTVYDYESEAVSAMTESSQKRGAKVMSANFSWPGLRIHSAKLKRMVVSNSKKKKKGLFVFPLQSRMTGTRYPYLWMALAQENGWHVLLDACALGPKDMDTLGLSLFRPDFVICSFYKVFGENPSGFGCLFVKKSSASVLEASTMARSIGIVSIVPARNPSQLPDDSSAIDWETKQSKLQSHEDDATMTSSFSGPLSGPMSNELSVKSMGSDDQQLEGTEHGETSQLCEPEDKDKQKGLLISEIVELENGNSTQLGKTDINAGEMDQNLIECRGLDHADSVGLLLISSRVRFLINWLVFALMKLRHPHSEKGNPLVRIYGPKVRFDRGPAVAFNVFDWKGEKVEPILVQKLADRSNISLGYGFLHNIWFSDKYEEDKERVLEVKTYEVAIHGNKRKEKVASGMMVITATVGYLANFEDAYRLWAFIAKFLDADFVEKEKWRYMALNQKIVEV</sequence>
<protein>
    <submittedName>
        <fullName evidence="1">Uncharacterized protein</fullName>
    </submittedName>
</protein>
<accession>A0ACC2LGQ8</accession>